<evidence type="ECO:0000256" key="1">
    <source>
        <dbReference type="ARBA" id="ARBA00004651"/>
    </source>
</evidence>
<keyword evidence="2" id="KW-0813">Transport</keyword>
<dbReference type="PRINTS" id="PR00701">
    <property type="entry name" value="60KDINNERMP"/>
</dbReference>
<dbReference type="STRING" id="1121105.GCA_000421665_00323"/>
<accession>A0A3D4S5F4</accession>
<evidence type="ECO:0000256" key="5">
    <source>
        <dbReference type="ARBA" id="ARBA00022927"/>
    </source>
</evidence>
<feature type="transmembrane region" description="Helical" evidence="11">
    <location>
        <begin position="107"/>
        <end position="132"/>
    </location>
</feature>
<keyword evidence="3" id="KW-1003">Cell membrane</keyword>
<evidence type="ECO:0000259" key="12">
    <source>
        <dbReference type="Pfam" id="PF02096"/>
    </source>
</evidence>
<feature type="transmembrane region" description="Helical" evidence="11">
    <location>
        <begin position="28"/>
        <end position="50"/>
    </location>
</feature>
<evidence type="ECO:0000256" key="3">
    <source>
        <dbReference type="ARBA" id="ARBA00022475"/>
    </source>
</evidence>
<dbReference type="GO" id="GO:0005886">
    <property type="term" value="C:plasma membrane"/>
    <property type="evidence" value="ECO:0007669"/>
    <property type="project" value="UniProtKB-SubCell"/>
</dbReference>
<dbReference type="PANTHER" id="PTHR12428:SF65">
    <property type="entry name" value="CYTOCHROME C OXIDASE ASSEMBLY PROTEIN COX18, MITOCHONDRIAL"/>
    <property type="match status" value="1"/>
</dbReference>
<evidence type="ECO:0000256" key="9">
    <source>
        <dbReference type="RuleBase" id="RU003945"/>
    </source>
</evidence>
<evidence type="ECO:0000256" key="7">
    <source>
        <dbReference type="ARBA" id="ARBA00023136"/>
    </source>
</evidence>
<dbReference type="InterPro" id="IPR028055">
    <property type="entry name" value="YidC/Oxa/ALB_C"/>
</dbReference>
<evidence type="ECO:0000256" key="10">
    <source>
        <dbReference type="SAM" id="MobiDB-lite"/>
    </source>
</evidence>
<feature type="domain" description="Membrane insertase YidC/Oxa/ALB C-terminal" evidence="12">
    <location>
        <begin position="35"/>
        <end position="223"/>
    </location>
</feature>
<dbReference type="PANTHER" id="PTHR12428">
    <property type="entry name" value="OXA1"/>
    <property type="match status" value="1"/>
</dbReference>
<dbReference type="Proteomes" id="UP000262195">
    <property type="component" value="Unassembled WGS sequence"/>
</dbReference>
<name>A0A3D4S5F4_9ENTE</name>
<comment type="similarity">
    <text evidence="9">Belongs to the OXA1/ALB3/YidC family.</text>
</comment>
<feature type="region of interest" description="Disordered" evidence="10">
    <location>
        <begin position="243"/>
        <end position="283"/>
    </location>
</feature>
<organism evidence="13 14">
    <name type="scientific">Bavariicoccus seileri</name>
    <dbReference type="NCBI Taxonomy" id="549685"/>
    <lineage>
        <taxon>Bacteria</taxon>
        <taxon>Bacillati</taxon>
        <taxon>Bacillota</taxon>
        <taxon>Bacilli</taxon>
        <taxon>Lactobacillales</taxon>
        <taxon>Enterococcaceae</taxon>
        <taxon>Bavariicoccus</taxon>
    </lineage>
</organism>
<dbReference type="Pfam" id="PF02096">
    <property type="entry name" value="60KD_IMP"/>
    <property type="match status" value="1"/>
</dbReference>
<evidence type="ECO:0000256" key="6">
    <source>
        <dbReference type="ARBA" id="ARBA00022989"/>
    </source>
</evidence>
<evidence type="ECO:0000313" key="13">
    <source>
        <dbReference type="EMBL" id="HCS93181.1"/>
    </source>
</evidence>
<dbReference type="EMBL" id="DQHO01000003">
    <property type="protein sequence ID" value="HCS93181.1"/>
    <property type="molecule type" value="Genomic_DNA"/>
</dbReference>
<dbReference type="NCBIfam" id="TIGR03592">
    <property type="entry name" value="yidC_oxa1_cterm"/>
    <property type="match status" value="1"/>
</dbReference>
<proteinExistence type="inferred from homology"/>
<dbReference type="GO" id="GO:0051205">
    <property type="term" value="P:protein insertion into membrane"/>
    <property type="evidence" value="ECO:0007669"/>
    <property type="project" value="TreeGrafter"/>
</dbReference>
<evidence type="ECO:0000256" key="4">
    <source>
        <dbReference type="ARBA" id="ARBA00022692"/>
    </source>
</evidence>
<feature type="transmembrane region" description="Helical" evidence="11">
    <location>
        <begin position="152"/>
        <end position="170"/>
    </location>
</feature>
<keyword evidence="8" id="KW-0143">Chaperone</keyword>
<evidence type="ECO:0000256" key="11">
    <source>
        <dbReference type="SAM" id="Phobius"/>
    </source>
</evidence>
<comment type="caution">
    <text evidence="13">The sequence shown here is derived from an EMBL/GenBank/DDBJ whole genome shotgun (WGS) entry which is preliminary data.</text>
</comment>
<dbReference type="GO" id="GO:0032977">
    <property type="term" value="F:membrane insertase activity"/>
    <property type="evidence" value="ECO:0007669"/>
    <property type="project" value="InterPro"/>
</dbReference>
<keyword evidence="7 11" id="KW-0472">Membrane</keyword>
<sequence>MRRDADGNPTGFVYQYFVIPSGYILDQLASLFGSYGIAIIVITVVVRLVLMPLNFSQMKKQMIQQEKMALVKPELDKVQAEVKAAKTMEEKNAASLKMQQVYKNNGISMTGGLGCLPLLLQMPIFIGLYNAIVLSESISQSTFLGISLGEPTLILTILVGIVYLGQSYLMMQGIPESQRAQMKTMTYINPAIMIFLSFSSPAGLQLYWLIGGVLVTLQTFLQNKFIKPKIKAQLDEEFKNKPRPVVSDIKEAKPVVQSSKKQTKKKDTGRNRNQGRQNHKKHR</sequence>
<dbReference type="CDD" id="cd20070">
    <property type="entry name" value="5TM_YidC_Alb3"/>
    <property type="match status" value="1"/>
</dbReference>
<keyword evidence="4 9" id="KW-0812">Transmembrane</keyword>
<comment type="subcellular location">
    <subcellularLocation>
        <location evidence="1">Cell membrane</location>
        <topology evidence="1">Multi-pass membrane protein</topology>
    </subcellularLocation>
    <subcellularLocation>
        <location evidence="9">Membrane</location>
        <topology evidence="9">Multi-pass membrane protein</topology>
    </subcellularLocation>
</comment>
<dbReference type="AlphaFoldDB" id="A0A3D4S5F4"/>
<dbReference type="InterPro" id="IPR047196">
    <property type="entry name" value="YidC_ALB_C"/>
</dbReference>
<evidence type="ECO:0000256" key="2">
    <source>
        <dbReference type="ARBA" id="ARBA00022448"/>
    </source>
</evidence>
<keyword evidence="5" id="KW-0653">Protein transport</keyword>
<evidence type="ECO:0000313" key="14">
    <source>
        <dbReference type="Proteomes" id="UP000262195"/>
    </source>
</evidence>
<dbReference type="GO" id="GO:0015031">
    <property type="term" value="P:protein transport"/>
    <property type="evidence" value="ECO:0007669"/>
    <property type="project" value="UniProtKB-KW"/>
</dbReference>
<protein>
    <submittedName>
        <fullName evidence="13">Membrane protein insertase YidC</fullName>
    </submittedName>
</protein>
<dbReference type="InterPro" id="IPR001708">
    <property type="entry name" value="YidC/ALB3/OXA1/COX18"/>
</dbReference>
<evidence type="ECO:0000256" key="8">
    <source>
        <dbReference type="ARBA" id="ARBA00023186"/>
    </source>
</evidence>
<feature type="transmembrane region" description="Helical" evidence="11">
    <location>
        <begin position="182"/>
        <end position="198"/>
    </location>
</feature>
<gene>
    <name evidence="13" type="ORF">DIW15_00545</name>
</gene>
<reference evidence="13 14" key="1">
    <citation type="journal article" date="2018" name="Nat. Biotechnol.">
        <title>A standardized bacterial taxonomy based on genome phylogeny substantially revises the tree of life.</title>
        <authorList>
            <person name="Parks D.H."/>
            <person name="Chuvochina M."/>
            <person name="Waite D.W."/>
            <person name="Rinke C."/>
            <person name="Skarshewski A."/>
            <person name="Chaumeil P.A."/>
            <person name="Hugenholtz P."/>
        </authorList>
    </citation>
    <scope>NUCLEOTIDE SEQUENCE [LARGE SCALE GENOMIC DNA]</scope>
    <source>
        <strain evidence="13">UBA11306</strain>
    </source>
</reference>
<keyword evidence="6 11" id="KW-1133">Transmembrane helix</keyword>